<dbReference type="Gene3D" id="3.40.50.1100">
    <property type="match status" value="2"/>
</dbReference>
<accession>A0A1Y2I372</accession>
<evidence type="ECO:0000256" key="4">
    <source>
        <dbReference type="ARBA" id="ARBA00022679"/>
    </source>
</evidence>
<keyword evidence="9" id="KW-0472">Membrane</keyword>
<dbReference type="EC" id="2.5.1.47" evidence="3"/>
<dbReference type="SUPFAM" id="SSF53686">
    <property type="entry name" value="Tryptophan synthase beta subunit-like PLP-dependent enzymes"/>
    <property type="match status" value="1"/>
</dbReference>
<evidence type="ECO:0000256" key="9">
    <source>
        <dbReference type="ARBA" id="ARBA00023136"/>
    </source>
</evidence>
<dbReference type="CDD" id="cd01561">
    <property type="entry name" value="CBS_like"/>
    <property type="match status" value="1"/>
</dbReference>
<evidence type="ECO:0000256" key="3">
    <source>
        <dbReference type="ARBA" id="ARBA00012681"/>
    </source>
</evidence>
<dbReference type="GO" id="GO:0004124">
    <property type="term" value="F:cysteine synthase activity"/>
    <property type="evidence" value="ECO:0007669"/>
    <property type="project" value="UniProtKB-EC"/>
</dbReference>
<sequence length="438" mass="47008">MTSHIPSFQLPSLPWLQLPPLPSLAHLDGTRLQANSTATLAVATAASAAVLYYCWPSSSLHTPSRQNHDDSLPSRPSLLPAHRGLDVINNGVADLVGNTPLIRLTTLSDLTGCDIYGKAEYLNPGGSSKDRVALSILRSAASRGLLRPGGTVYEGTVGSTGISLALMCRALGYRAHIVMPDDVARDKVDMLERLGATVERVRPVSIIDANHFVNLARRRAQEDANGVFADQFENLDNVRVHLATTGPEIVEQTEGGRRLDAFVMGAGTGGTLAGVARCVKRAAAALGRHIQVVLADPQGSGLFNKVKFGVLYAPTEAEGTRRRHQVDTVVEGIGLNRLTSNFAKALPFVDDAVRVTDQEAVDMARYLMLHEGLFVGSSSAVNVVAAVRVAKRLGAGKTVVTLLCDSGTRHLSKFWNDEYLSYEGLEPRQVDKSFIEGL</sequence>
<dbReference type="FunFam" id="3.40.50.1100:FF:000096">
    <property type="entry name" value="Related to cysteine synthase"/>
    <property type="match status" value="1"/>
</dbReference>
<evidence type="ECO:0000256" key="1">
    <source>
        <dbReference type="ARBA" id="ARBA00004572"/>
    </source>
</evidence>
<keyword evidence="6" id="KW-1000">Mitochondrion outer membrane</keyword>
<organism evidence="13 14">
    <name type="scientific">Catenaria anguillulae PL171</name>
    <dbReference type="NCBI Taxonomy" id="765915"/>
    <lineage>
        <taxon>Eukaryota</taxon>
        <taxon>Fungi</taxon>
        <taxon>Fungi incertae sedis</taxon>
        <taxon>Blastocladiomycota</taxon>
        <taxon>Blastocladiomycetes</taxon>
        <taxon>Blastocladiales</taxon>
        <taxon>Catenariaceae</taxon>
        <taxon>Catenaria</taxon>
    </lineage>
</organism>
<proteinExistence type="inferred from homology"/>
<dbReference type="PANTHER" id="PTHR10314">
    <property type="entry name" value="CYSTATHIONINE BETA-SYNTHASE"/>
    <property type="match status" value="1"/>
</dbReference>
<evidence type="ECO:0000256" key="5">
    <source>
        <dbReference type="ARBA" id="ARBA00022692"/>
    </source>
</evidence>
<evidence type="ECO:0000313" key="14">
    <source>
        <dbReference type="Proteomes" id="UP000193411"/>
    </source>
</evidence>
<evidence type="ECO:0000256" key="10">
    <source>
        <dbReference type="ARBA" id="ARBA00047931"/>
    </source>
</evidence>
<evidence type="ECO:0000256" key="8">
    <source>
        <dbReference type="ARBA" id="ARBA00023128"/>
    </source>
</evidence>
<keyword evidence="5" id="KW-0812">Transmembrane</keyword>
<evidence type="ECO:0000256" key="11">
    <source>
        <dbReference type="ARBA" id="ARBA00078545"/>
    </source>
</evidence>
<evidence type="ECO:0000259" key="12">
    <source>
        <dbReference type="Pfam" id="PF00291"/>
    </source>
</evidence>
<evidence type="ECO:0000313" key="13">
    <source>
        <dbReference type="EMBL" id="ORZ41328.1"/>
    </source>
</evidence>
<comment type="caution">
    <text evidence="13">The sequence shown here is derived from an EMBL/GenBank/DDBJ whole genome shotgun (WGS) entry which is preliminary data.</text>
</comment>
<gene>
    <name evidence="13" type="ORF">BCR44DRAFT_51159</name>
</gene>
<evidence type="ECO:0000256" key="6">
    <source>
        <dbReference type="ARBA" id="ARBA00022787"/>
    </source>
</evidence>
<dbReference type="Proteomes" id="UP000193411">
    <property type="component" value="Unassembled WGS sequence"/>
</dbReference>
<evidence type="ECO:0000256" key="7">
    <source>
        <dbReference type="ARBA" id="ARBA00022989"/>
    </source>
</evidence>
<comment type="subcellular location">
    <subcellularLocation>
        <location evidence="1">Mitochondrion outer membrane</location>
        <topology evidence="1">Single-pass membrane protein</topology>
    </subcellularLocation>
</comment>
<dbReference type="AlphaFoldDB" id="A0A1Y2I372"/>
<dbReference type="InterPro" id="IPR036052">
    <property type="entry name" value="TrpB-like_PALP_sf"/>
</dbReference>
<name>A0A1Y2I372_9FUNG</name>
<dbReference type="EMBL" id="MCFL01000001">
    <property type="protein sequence ID" value="ORZ41328.1"/>
    <property type="molecule type" value="Genomic_DNA"/>
</dbReference>
<keyword evidence="8" id="KW-0496">Mitochondrion</keyword>
<dbReference type="GO" id="GO:0005741">
    <property type="term" value="C:mitochondrial outer membrane"/>
    <property type="evidence" value="ECO:0007669"/>
    <property type="project" value="UniProtKB-SubCell"/>
</dbReference>
<reference evidence="13 14" key="1">
    <citation type="submission" date="2016-07" db="EMBL/GenBank/DDBJ databases">
        <title>Pervasive Adenine N6-methylation of Active Genes in Fungi.</title>
        <authorList>
            <consortium name="DOE Joint Genome Institute"/>
            <person name="Mondo S.J."/>
            <person name="Dannebaum R.O."/>
            <person name="Kuo R.C."/>
            <person name="Labutti K."/>
            <person name="Haridas S."/>
            <person name="Kuo A."/>
            <person name="Salamov A."/>
            <person name="Ahrendt S.R."/>
            <person name="Lipzen A."/>
            <person name="Sullivan W."/>
            <person name="Andreopoulos W.B."/>
            <person name="Clum A."/>
            <person name="Lindquist E."/>
            <person name="Daum C."/>
            <person name="Ramamoorthy G.K."/>
            <person name="Gryganskyi A."/>
            <person name="Culley D."/>
            <person name="Magnuson J.K."/>
            <person name="James T.Y."/>
            <person name="O'Malley M.A."/>
            <person name="Stajich J.E."/>
            <person name="Spatafora J.W."/>
            <person name="Visel A."/>
            <person name="Grigoriev I.V."/>
        </authorList>
    </citation>
    <scope>NUCLEOTIDE SEQUENCE [LARGE SCALE GENOMIC DNA]</scope>
    <source>
        <strain evidence="13 14">PL171</strain>
    </source>
</reference>
<keyword evidence="14" id="KW-1185">Reference proteome</keyword>
<dbReference type="InterPro" id="IPR001926">
    <property type="entry name" value="TrpB-like_PALP"/>
</dbReference>
<comment type="similarity">
    <text evidence="2">Belongs to the cysteine synthase/cystathionine beta-synthase family.</text>
</comment>
<keyword evidence="7" id="KW-1133">Transmembrane helix</keyword>
<keyword evidence="4" id="KW-0808">Transferase</keyword>
<dbReference type="InterPro" id="IPR050214">
    <property type="entry name" value="Cys_Synth/Cystath_Beta-Synth"/>
</dbReference>
<dbReference type="OrthoDB" id="10259545at2759"/>
<dbReference type="STRING" id="765915.A0A1Y2I372"/>
<comment type="catalytic activity">
    <reaction evidence="10">
        <text>O-acetyl-L-serine + hydrogen sulfide = L-cysteine + acetate</text>
        <dbReference type="Rhea" id="RHEA:14829"/>
        <dbReference type="ChEBI" id="CHEBI:29919"/>
        <dbReference type="ChEBI" id="CHEBI:30089"/>
        <dbReference type="ChEBI" id="CHEBI:35235"/>
        <dbReference type="ChEBI" id="CHEBI:58340"/>
        <dbReference type="EC" id="2.5.1.47"/>
    </reaction>
</comment>
<protein>
    <recommendedName>
        <fullName evidence="3">cysteine synthase</fullName>
        <ecNumber evidence="3">2.5.1.47</ecNumber>
    </recommendedName>
    <alternativeName>
        <fullName evidence="11">Cysteine synthase-like protein</fullName>
    </alternativeName>
</protein>
<feature type="domain" description="Tryptophan synthase beta chain-like PALP" evidence="12">
    <location>
        <begin position="93"/>
        <end position="405"/>
    </location>
</feature>
<dbReference type="Pfam" id="PF00291">
    <property type="entry name" value="PALP"/>
    <property type="match status" value="1"/>
</dbReference>
<evidence type="ECO:0000256" key="2">
    <source>
        <dbReference type="ARBA" id="ARBA00007103"/>
    </source>
</evidence>